<evidence type="ECO:0000313" key="5">
    <source>
        <dbReference type="EMBL" id="MFC4386191.1"/>
    </source>
</evidence>
<evidence type="ECO:0000256" key="1">
    <source>
        <dbReference type="ARBA" id="ARBA00024353"/>
    </source>
</evidence>
<comment type="similarity">
    <text evidence="1">Belongs to the zinc-associated anti-sigma factor (ZAS) superfamily. Anti-sigma-W factor family.</text>
</comment>
<comment type="caution">
    <text evidence="5">The sequence shown here is derived from an EMBL/GenBank/DDBJ whole genome shotgun (WGS) entry which is preliminary data.</text>
</comment>
<keyword evidence="6" id="KW-1185">Reference proteome</keyword>
<evidence type="ECO:0000256" key="2">
    <source>
        <dbReference type="ARBA" id="ARBA00024438"/>
    </source>
</evidence>
<dbReference type="Gene3D" id="1.10.10.1320">
    <property type="entry name" value="Anti-sigma factor, zinc-finger domain"/>
    <property type="match status" value="1"/>
</dbReference>
<dbReference type="RefSeq" id="WP_390194608.1">
    <property type="nucleotide sequence ID" value="NZ_JBHSDV010000001.1"/>
</dbReference>
<reference evidence="6" key="1">
    <citation type="journal article" date="2019" name="Int. J. Syst. Evol. Microbiol.">
        <title>The Global Catalogue of Microorganisms (GCM) 10K type strain sequencing project: providing services to taxonomists for standard genome sequencing and annotation.</title>
        <authorList>
            <consortium name="The Broad Institute Genomics Platform"/>
            <consortium name="The Broad Institute Genome Sequencing Center for Infectious Disease"/>
            <person name="Wu L."/>
            <person name="Ma J."/>
        </authorList>
    </citation>
    <scope>NUCLEOTIDE SEQUENCE [LARGE SCALE GENOMIC DNA]</scope>
    <source>
        <strain evidence="6">KACC 14058</strain>
    </source>
</reference>
<gene>
    <name evidence="5" type="ORF">ACFOZ1_00070</name>
</gene>
<accession>A0ABV8VR15</accession>
<evidence type="ECO:0000256" key="3">
    <source>
        <dbReference type="SAM" id="Phobius"/>
    </source>
</evidence>
<keyword evidence="3" id="KW-1133">Transmembrane helix</keyword>
<dbReference type="InterPro" id="IPR041916">
    <property type="entry name" value="Anti_sigma_zinc_sf"/>
</dbReference>
<protein>
    <recommendedName>
        <fullName evidence="2">Anti-sigma-W factor RsiW</fullName>
    </recommendedName>
</protein>
<dbReference type="EMBL" id="JBHSDV010000001">
    <property type="protein sequence ID" value="MFC4386191.1"/>
    <property type="molecule type" value="Genomic_DNA"/>
</dbReference>
<dbReference type="InterPro" id="IPR027383">
    <property type="entry name" value="Znf_put"/>
</dbReference>
<dbReference type="Pfam" id="PF13490">
    <property type="entry name" value="zf-HC2"/>
    <property type="match status" value="1"/>
</dbReference>
<proteinExistence type="inferred from homology"/>
<dbReference type="Proteomes" id="UP001595880">
    <property type="component" value="Unassembled WGS sequence"/>
</dbReference>
<name>A0ABV8VR15_9BACI</name>
<evidence type="ECO:0000259" key="4">
    <source>
        <dbReference type="Pfam" id="PF13490"/>
    </source>
</evidence>
<organism evidence="5 6">
    <name type="scientific">Gracilibacillus marinus</name>
    <dbReference type="NCBI Taxonomy" id="630535"/>
    <lineage>
        <taxon>Bacteria</taxon>
        <taxon>Bacillati</taxon>
        <taxon>Bacillota</taxon>
        <taxon>Bacilli</taxon>
        <taxon>Bacillales</taxon>
        <taxon>Bacillaceae</taxon>
        <taxon>Gracilibacillus</taxon>
    </lineage>
</organism>
<feature type="transmembrane region" description="Helical" evidence="3">
    <location>
        <begin position="86"/>
        <end position="108"/>
    </location>
</feature>
<evidence type="ECO:0000313" key="6">
    <source>
        <dbReference type="Proteomes" id="UP001595880"/>
    </source>
</evidence>
<keyword evidence="3" id="KW-0812">Transmembrane</keyword>
<feature type="domain" description="Putative zinc-finger" evidence="4">
    <location>
        <begin position="3"/>
        <end position="38"/>
    </location>
</feature>
<keyword evidence="3" id="KW-0472">Membrane</keyword>
<sequence>MNCNEEVVELMHQYLDGDLASNDEEKLRSHLNSCEDCQQHFRELKQTVALVTANIDLQPSQDFTMKVMNGLPKETKRTTVKRWVRVHPLLTAAAIFFIFMSSSLLTTWNQDHALTYPKGMNLVVENDTVIVPEGIIIHEDLEVKNGNVRVDGAVEGDVIIINGEHLTASAGSVTGEIKQVDEVFSWLWYKIKEMTAEVFDVFDE</sequence>